<evidence type="ECO:0000256" key="1">
    <source>
        <dbReference type="SAM" id="Phobius"/>
    </source>
</evidence>
<evidence type="ECO:0000313" key="2">
    <source>
        <dbReference type="EMBL" id="ASF00412.1"/>
    </source>
</evidence>
<sequence>MLFISSFSENKEAYERGLKKQQMSDGLTEAYKGAKYQSHKKIQTVKNISQMPDQKWHRIVSFIKSGIRILGYCFIPFNLIIATILLIISEMVGIFEELV</sequence>
<name>A0A218MM97_9VIRU</name>
<keyword evidence="1" id="KW-1133">Transmembrane helix</keyword>
<organism evidence="2">
    <name type="scientific">uncultured virus</name>
    <dbReference type="NCBI Taxonomy" id="340016"/>
    <lineage>
        <taxon>Viruses</taxon>
        <taxon>environmental samples</taxon>
    </lineage>
</organism>
<accession>A0A218MM97</accession>
<reference evidence="2" key="2">
    <citation type="journal article" date="2017" name="Nat. Commun.">
        <title>Single-virus genomics reveals hidden cosmopolitan and abundant viruses.</title>
        <authorList>
            <person name="Martinez-Hernandez F."/>
            <person name="Fornas O."/>
            <person name="Lluesma Gomez M."/>
            <person name="Bolduc B."/>
            <person name="de la Cruz Pena M.J."/>
            <person name="Martinez J.M."/>
            <person name="Anton J."/>
            <person name="Gasol J.M."/>
            <person name="Rosselli R."/>
            <person name="Rodriguez-Valera F."/>
            <person name="Sullivan M.B."/>
            <person name="Acinas S.G."/>
            <person name="Martinez-Garcia M."/>
        </authorList>
    </citation>
    <scope>NUCLEOTIDE SEQUENCE</scope>
</reference>
<dbReference type="EMBL" id="KY052832">
    <property type="protein sequence ID" value="ASF00412.1"/>
    <property type="molecule type" value="Genomic_DNA"/>
</dbReference>
<keyword evidence="1" id="KW-0472">Membrane</keyword>
<keyword evidence="1" id="KW-0812">Transmembrane</keyword>
<protein>
    <submittedName>
        <fullName evidence="2">Uncharacterized protein</fullName>
    </submittedName>
</protein>
<feature type="transmembrane region" description="Helical" evidence="1">
    <location>
        <begin position="69"/>
        <end position="95"/>
    </location>
</feature>
<reference evidence="2" key="1">
    <citation type="submission" date="2016-10" db="EMBL/GenBank/DDBJ databases">
        <authorList>
            <person name="Varghese N."/>
        </authorList>
    </citation>
    <scope>NUCLEOTIDE SEQUENCE</scope>
</reference>
<proteinExistence type="predicted"/>